<name>A0A0A9F338_ARUDO</name>
<accession>A0A0A9F338</accession>
<sequence length="46" mass="5342">MALSSLCIENTFFNCTNGDFQNTCYLHKWTYIESLILLDILLLNLV</sequence>
<evidence type="ECO:0000313" key="1">
    <source>
        <dbReference type="EMBL" id="JAE07455.1"/>
    </source>
</evidence>
<reference evidence="1" key="1">
    <citation type="submission" date="2014-09" db="EMBL/GenBank/DDBJ databases">
        <authorList>
            <person name="Magalhaes I.L.F."/>
            <person name="Oliveira U."/>
            <person name="Santos F.R."/>
            <person name="Vidigal T.H.D.A."/>
            <person name="Brescovit A.D."/>
            <person name="Santos A.J."/>
        </authorList>
    </citation>
    <scope>NUCLEOTIDE SEQUENCE</scope>
    <source>
        <tissue evidence="1">Shoot tissue taken approximately 20 cm above the soil surface</tissue>
    </source>
</reference>
<dbReference type="AlphaFoldDB" id="A0A0A9F338"/>
<protein>
    <submittedName>
        <fullName evidence="1">Uncharacterized protein</fullName>
    </submittedName>
</protein>
<reference evidence="1" key="2">
    <citation type="journal article" date="2015" name="Data Brief">
        <title>Shoot transcriptome of the giant reed, Arundo donax.</title>
        <authorList>
            <person name="Barrero R.A."/>
            <person name="Guerrero F.D."/>
            <person name="Moolhuijzen P."/>
            <person name="Goolsby J.A."/>
            <person name="Tidwell J."/>
            <person name="Bellgard S.E."/>
            <person name="Bellgard M.I."/>
        </authorList>
    </citation>
    <scope>NUCLEOTIDE SEQUENCE</scope>
    <source>
        <tissue evidence="1">Shoot tissue taken approximately 20 cm above the soil surface</tissue>
    </source>
</reference>
<proteinExistence type="predicted"/>
<dbReference type="EMBL" id="GBRH01190441">
    <property type="protein sequence ID" value="JAE07455.1"/>
    <property type="molecule type" value="Transcribed_RNA"/>
</dbReference>
<organism evidence="1">
    <name type="scientific">Arundo donax</name>
    <name type="common">Giant reed</name>
    <name type="synonym">Donax arundinaceus</name>
    <dbReference type="NCBI Taxonomy" id="35708"/>
    <lineage>
        <taxon>Eukaryota</taxon>
        <taxon>Viridiplantae</taxon>
        <taxon>Streptophyta</taxon>
        <taxon>Embryophyta</taxon>
        <taxon>Tracheophyta</taxon>
        <taxon>Spermatophyta</taxon>
        <taxon>Magnoliopsida</taxon>
        <taxon>Liliopsida</taxon>
        <taxon>Poales</taxon>
        <taxon>Poaceae</taxon>
        <taxon>PACMAD clade</taxon>
        <taxon>Arundinoideae</taxon>
        <taxon>Arundineae</taxon>
        <taxon>Arundo</taxon>
    </lineage>
</organism>